<evidence type="ECO:0000256" key="3">
    <source>
        <dbReference type="SAM" id="MobiDB-lite"/>
    </source>
</evidence>
<evidence type="ECO:0000313" key="5">
    <source>
        <dbReference type="EMBL" id="RFS47448.1"/>
    </source>
</evidence>
<gene>
    <name evidence="5" type="ORF">D0Q02_05455</name>
</gene>
<name>A0A372G3A6_9ACTN</name>
<protein>
    <submittedName>
        <fullName evidence="5">LLM class flavin-dependent oxidoreductase</fullName>
    </submittedName>
</protein>
<evidence type="ECO:0000256" key="1">
    <source>
        <dbReference type="ARBA" id="ARBA00023002"/>
    </source>
</evidence>
<evidence type="ECO:0000313" key="6">
    <source>
        <dbReference type="Proteomes" id="UP000262621"/>
    </source>
</evidence>
<dbReference type="GO" id="GO:0005829">
    <property type="term" value="C:cytosol"/>
    <property type="evidence" value="ECO:0007669"/>
    <property type="project" value="TreeGrafter"/>
</dbReference>
<dbReference type="Gene3D" id="3.20.20.30">
    <property type="entry name" value="Luciferase-like domain"/>
    <property type="match status" value="1"/>
</dbReference>
<accession>A0A372G3A6</accession>
<feature type="region of interest" description="Disordered" evidence="3">
    <location>
        <begin position="1"/>
        <end position="81"/>
    </location>
</feature>
<evidence type="ECO:0000259" key="4">
    <source>
        <dbReference type="Pfam" id="PF00296"/>
    </source>
</evidence>
<evidence type="ECO:0000256" key="2">
    <source>
        <dbReference type="ARBA" id="ARBA00023033"/>
    </source>
</evidence>
<sequence>MCSRRPARRSGGSCCGRWPATPSGPAWSVTSASSWPSRTAIGSRPSGRRRSTRTPTAGSSPPGASCSTSRPSCVTADPHRARRAEPDVHAHLFLLAGHRPGGTHAEALAGAHRYGRAAEAAGFDGVWIAEHHFIPYGVCPSAVAFAAHLLGATSRIAVGTAACVLSNRHPVALGEEAVLLHELSGGRFRLGVGRGGPWVDLEVFGTGLDRFRHGFGDSMEVLLRWLSGTPTVAGNARFPFRPVPVVPRPRSRVPLWVAATSPGTVDLAARYGLPLLLGLHADLAEKAELLARHARVARAHGHDPAGIHHASAHLAQVAGTDDAAARAVRAGLPPLLAGTAEYVRLDGVTGGRRDPVRYVEHLIDIHPVGSPRRCREAVARAAALPGVRHLLFMVEAAGGRDLTLDTIHRLAVDVLGLPAPDTVAGAV</sequence>
<feature type="compositionally biased region" description="Low complexity" evidence="3">
    <location>
        <begin position="53"/>
        <end position="63"/>
    </location>
</feature>
<dbReference type="EMBL" id="QVFU01000003">
    <property type="protein sequence ID" value="RFS47448.1"/>
    <property type="molecule type" value="Genomic_DNA"/>
</dbReference>
<comment type="caution">
    <text evidence="5">The sequence shown here is derived from an EMBL/GenBank/DDBJ whole genome shotgun (WGS) entry which is preliminary data.</text>
</comment>
<keyword evidence="1" id="KW-0560">Oxidoreductase</keyword>
<dbReference type="Pfam" id="PF00296">
    <property type="entry name" value="Bac_luciferase"/>
    <property type="match status" value="1"/>
</dbReference>
<keyword evidence="2" id="KW-0503">Monooxygenase</keyword>
<dbReference type="InterPro" id="IPR036661">
    <property type="entry name" value="Luciferase-like_sf"/>
</dbReference>
<feature type="domain" description="Luciferase-like" evidence="4">
    <location>
        <begin position="91"/>
        <end position="384"/>
    </location>
</feature>
<dbReference type="SUPFAM" id="SSF51679">
    <property type="entry name" value="Bacterial luciferase-like"/>
    <property type="match status" value="1"/>
</dbReference>
<dbReference type="GO" id="GO:0016705">
    <property type="term" value="F:oxidoreductase activity, acting on paired donors, with incorporation or reduction of molecular oxygen"/>
    <property type="evidence" value="ECO:0007669"/>
    <property type="project" value="InterPro"/>
</dbReference>
<dbReference type="InterPro" id="IPR011251">
    <property type="entry name" value="Luciferase-like_dom"/>
</dbReference>
<reference evidence="5 6" key="1">
    <citation type="submission" date="2018-08" db="EMBL/GenBank/DDBJ databases">
        <title>Verrucosispora craniellae sp. nov., isolated from a marine sponge in the South China Sea.</title>
        <authorList>
            <person name="Li L."/>
            <person name="Lin H.W."/>
        </authorList>
    </citation>
    <scope>NUCLEOTIDE SEQUENCE [LARGE SCALE GENOMIC DNA]</scope>
    <source>
        <strain evidence="5 6">LHW63014</strain>
    </source>
</reference>
<dbReference type="Proteomes" id="UP000262621">
    <property type="component" value="Unassembled WGS sequence"/>
</dbReference>
<dbReference type="PANTHER" id="PTHR30137:SF8">
    <property type="entry name" value="BLR5498 PROTEIN"/>
    <property type="match status" value="1"/>
</dbReference>
<dbReference type="OrthoDB" id="7903015at2"/>
<dbReference type="InterPro" id="IPR050766">
    <property type="entry name" value="Bact_Lucif_Oxidored"/>
</dbReference>
<keyword evidence="6" id="KW-1185">Reference proteome</keyword>
<organism evidence="5 6">
    <name type="scientific">Micromonospora craniellae</name>
    <dbReference type="NCBI Taxonomy" id="2294034"/>
    <lineage>
        <taxon>Bacteria</taxon>
        <taxon>Bacillati</taxon>
        <taxon>Actinomycetota</taxon>
        <taxon>Actinomycetes</taxon>
        <taxon>Micromonosporales</taxon>
        <taxon>Micromonosporaceae</taxon>
        <taxon>Micromonospora</taxon>
    </lineage>
</organism>
<dbReference type="PANTHER" id="PTHR30137">
    <property type="entry name" value="LUCIFERASE-LIKE MONOOXYGENASE"/>
    <property type="match status" value="1"/>
</dbReference>
<dbReference type="AlphaFoldDB" id="A0A372G3A6"/>
<dbReference type="GO" id="GO:0004497">
    <property type="term" value="F:monooxygenase activity"/>
    <property type="evidence" value="ECO:0007669"/>
    <property type="project" value="UniProtKB-KW"/>
</dbReference>
<feature type="compositionally biased region" description="Polar residues" evidence="3">
    <location>
        <begin position="28"/>
        <end position="37"/>
    </location>
</feature>
<proteinExistence type="predicted"/>